<sequence>MLHLVINSRSKLKVLKLSWQPNRRWGDIKNLLNQKRMFGIECQRSEQNVNLNFDDPEAARYVWKLAVLQHTFYKQTLLTLQSLQSQATEDKEMDVSCGIAEPRSSSAMAEYRIDSLGSVRASLPHSISSPMVHVVITTPGRADKLLSQDFMGMLDRIISFLPSKRQILLYSAAFPVTVEEFMRKHIDNPYEINLMEELTLKGVTQYYAFVKEQQKVHCLNTLFSKLQINQSIIFCNSTQRVEFFVEKNR</sequence>
<proteinExistence type="predicted"/>
<feature type="domain" description="FERM C-terminal PH-like" evidence="5">
    <location>
        <begin position="6"/>
        <end position="81"/>
    </location>
</feature>
<dbReference type="InterPro" id="IPR018980">
    <property type="entry name" value="FERM_PH-like_C"/>
</dbReference>
<dbReference type="Pfam" id="PF09380">
    <property type="entry name" value="FERM_C"/>
    <property type="match status" value="1"/>
</dbReference>
<evidence type="ECO:0000256" key="4">
    <source>
        <dbReference type="ARBA" id="ARBA00022840"/>
    </source>
</evidence>
<dbReference type="EMBL" id="JAOYFB010000004">
    <property type="protein sequence ID" value="KAK4013701.1"/>
    <property type="molecule type" value="Genomic_DNA"/>
</dbReference>
<name>A0ABQ9ZLA5_9CRUS</name>
<accession>A0ABQ9ZLA5</accession>
<dbReference type="Proteomes" id="UP001234178">
    <property type="component" value="Unassembled WGS sequence"/>
</dbReference>
<dbReference type="InterPro" id="IPR011993">
    <property type="entry name" value="PH-like_dom_sf"/>
</dbReference>
<evidence type="ECO:0000313" key="6">
    <source>
        <dbReference type="EMBL" id="KAK4013701.1"/>
    </source>
</evidence>
<dbReference type="SUPFAM" id="SSF52540">
    <property type="entry name" value="P-loop containing nucleoside triphosphate hydrolases"/>
    <property type="match status" value="1"/>
</dbReference>
<keyword evidence="4" id="KW-0067">ATP-binding</keyword>
<organism evidence="6 7">
    <name type="scientific">Daphnia magna</name>
    <dbReference type="NCBI Taxonomy" id="35525"/>
    <lineage>
        <taxon>Eukaryota</taxon>
        <taxon>Metazoa</taxon>
        <taxon>Ecdysozoa</taxon>
        <taxon>Arthropoda</taxon>
        <taxon>Crustacea</taxon>
        <taxon>Branchiopoda</taxon>
        <taxon>Diplostraca</taxon>
        <taxon>Cladocera</taxon>
        <taxon>Anomopoda</taxon>
        <taxon>Daphniidae</taxon>
        <taxon>Daphnia</taxon>
    </lineage>
</organism>
<evidence type="ECO:0000256" key="2">
    <source>
        <dbReference type="ARBA" id="ARBA00022801"/>
    </source>
</evidence>
<evidence type="ECO:0000256" key="1">
    <source>
        <dbReference type="ARBA" id="ARBA00022741"/>
    </source>
</evidence>
<dbReference type="InterPro" id="IPR027417">
    <property type="entry name" value="P-loop_NTPase"/>
</dbReference>
<reference evidence="6 7" key="1">
    <citation type="journal article" date="2023" name="Nucleic Acids Res.">
        <title>The hologenome of Daphnia magna reveals possible DNA methylation and microbiome-mediated evolution of the host genome.</title>
        <authorList>
            <person name="Chaturvedi A."/>
            <person name="Li X."/>
            <person name="Dhandapani V."/>
            <person name="Marshall H."/>
            <person name="Kissane S."/>
            <person name="Cuenca-Cambronero M."/>
            <person name="Asole G."/>
            <person name="Calvet F."/>
            <person name="Ruiz-Romero M."/>
            <person name="Marangio P."/>
            <person name="Guigo R."/>
            <person name="Rago D."/>
            <person name="Mirbahai L."/>
            <person name="Eastwood N."/>
            <person name="Colbourne J.K."/>
            <person name="Zhou J."/>
            <person name="Mallon E."/>
            <person name="Orsini L."/>
        </authorList>
    </citation>
    <scope>NUCLEOTIDE SEQUENCE [LARGE SCALE GENOMIC DNA]</scope>
    <source>
        <strain evidence="6">LRV0_1</strain>
    </source>
</reference>
<dbReference type="SMART" id="SM01196">
    <property type="entry name" value="FERM_C"/>
    <property type="match status" value="1"/>
</dbReference>
<keyword evidence="7" id="KW-1185">Reference proteome</keyword>
<dbReference type="Gene3D" id="2.30.29.30">
    <property type="entry name" value="Pleckstrin-homology domain (PH domain)/Phosphotyrosine-binding domain (PTB)"/>
    <property type="match status" value="1"/>
</dbReference>
<evidence type="ECO:0000313" key="7">
    <source>
        <dbReference type="Proteomes" id="UP001234178"/>
    </source>
</evidence>
<evidence type="ECO:0000259" key="5">
    <source>
        <dbReference type="SMART" id="SM01196"/>
    </source>
</evidence>
<dbReference type="PANTHER" id="PTHR47960">
    <property type="entry name" value="DEAD-BOX ATP-DEPENDENT RNA HELICASE 50"/>
    <property type="match status" value="1"/>
</dbReference>
<comment type="caution">
    <text evidence="6">The sequence shown here is derived from an EMBL/GenBank/DDBJ whole genome shotgun (WGS) entry which is preliminary data.</text>
</comment>
<keyword evidence="2" id="KW-0378">Hydrolase</keyword>
<protein>
    <recommendedName>
        <fullName evidence="5">FERM C-terminal PH-like domain-containing protein</fullName>
    </recommendedName>
</protein>
<dbReference type="SUPFAM" id="SSF50729">
    <property type="entry name" value="PH domain-like"/>
    <property type="match status" value="1"/>
</dbReference>
<evidence type="ECO:0000256" key="3">
    <source>
        <dbReference type="ARBA" id="ARBA00022806"/>
    </source>
</evidence>
<gene>
    <name evidence="6" type="ORF">OUZ56_026253</name>
</gene>
<dbReference type="Gene3D" id="3.40.50.300">
    <property type="entry name" value="P-loop containing nucleotide triphosphate hydrolases"/>
    <property type="match status" value="2"/>
</dbReference>
<keyword evidence="1" id="KW-0547">Nucleotide-binding</keyword>
<keyword evidence="3" id="KW-0347">Helicase</keyword>